<dbReference type="RefSeq" id="WP_072999700.1">
    <property type="nucleotide sequence ID" value="NZ_FRAM01000004.1"/>
</dbReference>
<sequence length="91" mass="10695">MYREKVQTVDVNNMEALIKFVNSHPLSTTFAMVSPMAIPPQYHLVFAQLLLQVGIFGIEWLYKKLRVKARKADYEQSFDEYLNDKDPTEKR</sequence>
<dbReference type="STRING" id="216903.SAMN05444371_3074"/>
<protein>
    <submittedName>
        <fullName evidence="2">Uncharacterized protein</fullName>
    </submittedName>
</protein>
<proteinExistence type="predicted"/>
<accession>A0A1M6U1V4</accession>
<dbReference type="Proteomes" id="UP000184498">
    <property type="component" value="Unassembled WGS sequence"/>
</dbReference>
<feature type="transmembrane region" description="Helical" evidence="1">
    <location>
        <begin position="42"/>
        <end position="62"/>
    </location>
</feature>
<organism evidence="2 3">
    <name type="scientific">Epilithonimonas mollis</name>
    <dbReference type="NCBI Taxonomy" id="216903"/>
    <lineage>
        <taxon>Bacteria</taxon>
        <taxon>Pseudomonadati</taxon>
        <taxon>Bacteroidota</taxon>
        <taxon>Flavobacteriia</taxon>
        <taxon>Flavobacteriales</taxon>
        <taxon>Weeksellaceae</taxon>
        <taxon>Chryseobacterium group</taxon>
        <taxon>Epilithonimonas</taxon>
    </lineage>
</organism>
<keyword evidence="1" id="KW-0472">Membrane</keyword>
<keyword evidence="3" id="KW-1185">Reference proteome</keyword>
<gene>
    <name evidence="2" type="ORF">SAMN05444371_3074</name>
</gene>
<keyword evidence="1" id="KW-0812">Transmembrane</keyword>
<evidence type="ECO:0000256" key="1">
    <source>
        <dbReference type="SAM" id="Phobius"/>
    </source>
</evidence>
<evidence type="ECO:0000313" key="2">
    <source>
        <dbReference type="EMBL" id="SHK63225.1"/>
    </source>
</evidence>
<name>A0A1M6U1V4_9FLAO</name>
<keyword evidence="1" id="KW-1133">Transmembrane helix</keyword>
<reference evidence="3" key="1">
    <citation type="submission" date="2016-11" db="EMBL/GenBank/DDBJ databases">
        <authorList>
            <person name="Varghese N."/>
            <person name="Submissions S."/>
        </authorList>
    </citation>
    <scope>NUCLEOTIDE SEQUENCE [LARGE SCALE GENOMIC DNA]</scope>
    <source>
        <strain evidence="3">DSM 18016</strain>
    </source>
</reference>
<dbReference type="EMBL" id="FRAM01000004">
    <property type="protein sequence ID" value="SHK63225.1"/>
    <property type="molecule type" value="Genomic_DNA"/>
</dbReference>
<evidence type="ECO:0000313" key="3">
    <source>
        <dbReference type="Proteomes" id="UP000184498"/>
    </source>
</evidence>
<dbReference type="AlphaFoldDB" id="A0A1M6U1V4"/>